<sequence length="164" mass="18706">MCCRKNQPRYTSCQPRQRGCCSSRRQRRQLQQITPYYSPLGGAVSIEPQAYAPVAVNAPYPELQSGFDFPRVRGPFSMAAALILGLSLGAQKIQEKREKKKEKKALLEFANEQREAKLRKDRASRKSEEARNGEERRSESLERDEVPPPSYEDVVGESAYQRGR</sequence>
<accession>A0A9P6GC75</accession>
<dbReference type="EMBL" id="WJXW01000010">
    <property type="protein sequence ID" value="KAF9732526.1"/>
    <property type="molecule type" value="Genomic_DNA"/>
</dbReference>
<evidence type="ECO:0000313" key="2">
    <source>
        <dbReference type="EMBL" id="KAF9732526.1"/>
    </source>
</evidence>
<dbReference type="Proteomes" id="UP000756921">
    <property type="component" value="Unassembled WGS sequence"/>
</dbReference>
<gene>
    <name evidence="2" type="ORF">PMIN01_09384</name>
</gene>
<dbReference type="AlphaFoldDB" id="A0A9P6GC75"/>
<feature type="region of interest" description="Disordered" evidence="1">
    <location>
        <begin position="114"/>
        <end position="164"/>
    </location>
</feature>
<keyword evidence="3" id="KW-1185">Reference proteome</keyword>
<protein>
    <submittedName>
        <fullName evidence="2">Uncharacterized protein</fullName>
    </submittedName>
</protein>
<feature type="compositionally biased region" description="Basic and acidic residues" evidence="1">
    <location>
        <begin position="124"/>
        <end position="146"/>
    </location>
</feature>
<comment type="caution">
    <text evidence="2">The sequence shown here is derived from an EMBL/GenBank/DDBJ whole genome shotgun (WGS) entry which is preliminary data.</text>
</comment>
<evidence type="ECO:0000256" key="1">
    <source>
        <dbReference type="SAM" id="MobiDB-lite"/>
    </source>
</evidence>
<organism evidence="2 3">
    <name type="scientific">Paraphaeosphaeria minitans</name>
    <dbReference type="NCBI Taxonomy" id="565426"/>
    <lineage>
        <taxon>Eukaryota</taxon>
        <taxon>Fungi</taxon>
        <taxon>Dikarya</taxon>
        <taxon>Ascomycota</taxon>
        <taxon>Pezizomycotina</taxon>
        <taxon>Dothideomycetes</taxon>
        <taxon>Pleosporomycetidae</taxon>
        <taxon>Pleosporales</taxon>
        <taxon>Massarineae</taxon>
        <taxon>Didymosphaeriaceae</taxon>
        <taxon>Paraphaeosphaeria</taxon>
    </lineage>
</organism>
<proteinExistence type="predicted"/>
<evidence type="ECO:0000313" key="3">
    <source>
        <dbReference type="Proteomes" id="UP000756921"/>
    </source>
</evidence>
<reference evidence="2" key="1">
    <citation type="journal article" date="2020" name="Mol. Plant Microbe Interact.">
        <title>Genome Sequence of the Biocontrol Agent Coniothyrium minitans strain Conio (IMI 134523).</title>
        <authorList>
            <person name="Patel D."/>
            <person name="Shittu T.A."/>
            <person name="Baroncelli R."/>
            <person name="Muthumeenakshi S."/>
            <person name="Osborne T.H."/>
            <person name="Janganan T.K."/>
            <person name="Sreenivasaprasad S."/>
        </authorList>
    </citation>
    <scope>NUCLEOTIDE SEQUENCE</scope>
    <source>
        <strain evidence="2">Conio</strain>
    </source>
</reference>
<name>A0A9P6GC75_9PLEO</name>